<evidence type="ECO:0000259" key="1">
    <source>
        <dbReference type="Pfam" id="PF14133"/>
    </source>
</evidence>
<dbReference type="InterPro" id="IPR025389">
    <property type="entry name" value="DUF4300"/>
</dbReference>
<reference evidence="2" key="1">
    <citation type="submission" date="2023-01" db="EMBL/GenBank/DDBJ databases">
        <title>Human gut microbiome strain richness.</title>
        <authorList>
            <person name="Chen-Liaw A."/>
        </authorList>
    </citation>
    <scope>NUCLEOTIDE SEQUENCE</scope>
    <source>
        <strain evidence="2">B1_m1001713B170214d0_201011</strain>
    </source>
</reference>
<name>A0AAW6B339_CLOSY</name>
<dbReference type="GeneID" id="57971170"/>
<dbReference type="AlphaFoldDB" id="A0AAW6B339"/>
<dbReference type="EMBL" id="JAQLGM010000078">
    <property type="protein sequence ID" value="MDB2002529.1"/>
    <property type="molecule type" value="Genomic_DNA"/>
</dbReference>
<evidence type="ECO:0000313" key="3">
    <source>
        <dbReference type="Proteomes" id="UP001300871"/>
    </source>
</evidence>
<evidence type="ECO:0000313" key="2">
    <source>
        <dbReference type="EMBL" id="MDB2002529.1"/>
    </source>
</evidence>
<dbReference type="Pfam" id="PF14133">
    <property type="entry name" value="DUF4300"/>
    <property type="match status" value="1"/>
</dbReference>
<sequence length="296" mass="34114">MRNILILSFLMIFLISCAEEERDKPAVDKAKGSVTANLPVYSNLTDEGSREEVAEKLREAQMPEEKICNFLLWAEEFNQLEGYNLQTGFTSMDGEMVFYVPRFSMAQRWAEKRGNYDDLLCRTVAFYLVEDFLSLTDSQSSTMMVCDKELMRGDREVIERNPAIMWTEDTKNKYYSVFQPVKTRTDCRNAEQRAAAVNSYWKTLELSFENNRPSLITVWGNVQGKDSSYIFSVHAGVLVEDGEDILFLEKISPLYPYQATIFKDRGQLVTYLVAKQQSFGADFGKIFVMENNILLH</sequence>
<organism evidence="2 3">
    <name type="scientific">Clostridium symbiosum</name>
    <name type="common">Bacteroides symbiosus</name>
    <dbReference type="NCBI Taxonomy" id="1512"/>
    <lineage>
        <taxon>Bacteria</taxon>
        <taxon>Bacillati</taxon>
        <taxon>Bacillota</taxon>
        <taxon>Clostridia</taxon>
        <taxon>Lachnospirales</taxon>
        <taxon>Lachnospiraceae</taxon>
        <taxon>Otoolea</taxon>
    </lineage>
</organism>
<accession>A0AAW6B339</accession>
<dbReference type="Proteomes" id="UP001300871">
    <property type="component" value="Unassembled WGS sequence"/>
</dbReference>
<protein>
    <submittedName>
        <fullName evidence="2">DUF4300 family protein</fullName>
    </submittedName>
</protein>
<dbReference type="PROSITE" id="PS51257">
    <property type="entry name" value="PROKAR_LIPOPROTEIN"/>
    <property type="match status" value="1"/>
</dbReference>
<proteinExistence type="predicted"/>
<feature type="domain" description="DUF4300" evidence="1">
    <location>
        <begin position="41"/>
        <end position="294"/>
    </location>
</feature>
<dbReference type="RefSeq" id="WP_003507449.1">
    <property type="nucleotide sequence ID" value="NZ_CABHNX010000104.1"/>
</dbReference>
<gene>
    <name evidence="2" type="ORF">PM006_20215</name>
</gene>
<comment type="caution">
    <text evidence="2">The sequence shown here is derived from an EMBL/GenBank/DDBJ whole genome shotgun (WGS) entry which is preliminary data.</text>
</comment>